<proteinExistence type="predicted"/>
<feature type="transmembrane region" description="Helical" evidence="1">
    <location>
        <begin position="12"/>
        <end position="30"/>
    </location>
</feature>
<sequence>MEQKNTKANDNNILLVGGSIIGIGILYMMLRPKEATAAIQAEHVPPLQPQPSTPKLANGSPFPIILGTRGSHVKDLQIAIAKMNGLAKNQIMNGGGYDGVMGRMTEKALKTVGYTLPISQTTYNQIVR</sequence>
<name>A0AAE4BSM6_9BACT</name>
<keyword evidence="1" id="KW-0812">Transmembrane</keyword>
<evidence type="ECO:0000313" key="3">
    <source>
        <dbReference type="Proteomes" id="UP001185092"/>
    </source>
</evidence>
<organism evidence="2 3">
    <name type="scientific">Aureibacter tunicatorum</name>
    <dbReference type="NCBI Taxonomy" id="866807"/>
    <lineage>
        <taxon>Bacteria</taxon>
        <taxon>Pseudomonadati</taxon>
        <taxon>Bacteroidota</taxon>
        <taxon>Cytophagia</taxon>
        <taxon>Cytophagales</taxon>
        <taxon>Persicobacteraceae</taxon>
        <taxon>Aureibacter</taxon>
    </lineage>
</organism>
<dbReference type="EMBL" id="JAVDQD010000003">
    <property type="protein sequence ID" value="MDR6239936.1"/>
    <property type="molecule type" value="Genomic_DNA"/>
</dbReference>
<protein>
    <submittedName>
        <fullName evidence="2">Uncharacterized protein</fullName>
    </submittedName>
</protein>
<gene>
    <name evidence="2" type="ORF">HNQ88_002984</name>
</gene>
<keyword evidence="1" id="KW-1133">Transmembrane helix</keyword>
<dbReference type="RefSeq" id="WP_309939744.1">
    <property type="nucleotide sequence ID" value="NZ_AP025305.1"/>
</dbReference>
<dbReference type="Proteomes" id="UP001185092">
    <property type="component" value="Unassembled WGS sequence"/>
</dbReference>
<comment type="caution">
    <text evidence="2">The sequence shown here is derived from an EMBL/GenBank/DDBJ whole genome shotgun (WGS) entry which is preliminary data.</text>
</comment>
<keyword evidence="1" id="KW-0472">Membrane</keyword>
<accession>A0AAE4BSM6</accession>
<dbReference type="AlphaFoldDB" id="A0AAE4BSM6"/>
<reference evidence="2" key="1">
    <citation type="submission" date="2023-07" db="EMBL/GenBank/DDBJ databases">
        <title>Genomic Encyclopedia of Type Strains, Phase IV (KMG-IV): sequencing the most valuable type-strain genomes for metagenomic binning, comparative biology and taxonomic classification.</title>
        <authorList>
            <person name="Goeker M."/>
        </authorList>
    </citation>
    <scope>NUCLEOTIDE SEQUENCE</scope>
    <source>
        <strain evidence="2">DSM 26174</strain>
    </source>
</reference>
<evidence type="ECO:0000313" key="2">
    <source>
        <dbReference type="EMBL" id="MDR6239936.1"/>
    </source>
</evidence>
<keyword evidence="3" id="KW-1185">Reference proteome</keyword>
<evidence type="ECO:0000256" key="1">
    <source>
        <dbReference type="SAM" id="Phobius"/>
    </source>
</evidence>